<dbReference type="Gene3D" id="3.40.50.720">
    <property type="entry name" value="NAD(P)-binding Rossmann-like Domain"/>
    <property type="match status" value="1"/>
</dbReference>
<dbReference type="PANTHER" id="PTHR43180:SF28">
    <property type="entry name" value="NAD(P)-BINDING ROSSMANN-FOLD SUPERFAMILY PROTEIN"/>
    <property type="match status" value="1"/>
</dbReference>
<evidence type="ECO:0000256" key="2">
    <source>
        <dbReference type="ARBA" id="ARBA00023002"/>
    </source>
</evidence>
<dbReference type="Proteomes" id="UP000287601">
    <property type="component" value="Chromosome"/>
</dbReference>
<evidence type="ECO:0000256" key="1">
    <source>
        <dbReference type="ARBA" id="ARBA00006484"/>
    </source>
</evidence>
<dbReference type="InterPro" id="IPR020904">
    <property type="entry name" value="Sc_DH/Rdtase_CS"/>
</dbReference>
<dbReference type="PANTHER" id="PTHR43180">
    <property type="entry name" value="3-OXOACYL-(ACYL-CARRIER-PROTEIN) REDUCTASE (AFU_ORTHOLOGUE AFUA_6G11210)"/>
    <property type="match status" value="1"/>
</dbReference>
<evidence type="ECO:0000313" key="7">
    <source>
        <dbReference type="Proteomes" id="UP000287601"/>
    </source>
</evidence>
<evidence type="ECO:0000313" key="6">
    <source>
        <dbReference type="EMBL" id="QAT42220.1"/>
    </source>
</evidence>
<evidence type="ECO:0000256" key="3">
    <source>
        <dbReference type="ARBA" id="ARBA00023027"/>
    </source>
</evidence>
<dbReference type="Pfam" id="PF13561">
    <property type="entry name" value="adh_short_C2"/>
    <property type="match status" value="1"/>
</dbReference>
<dbReference type="GO" id="GO:0016491">
    <property type="term" value="F:oxidoreductase activity"/>
    <property type="evidence" value="ECO:0007669"/>
    <property type="project" value="UniProtKB-KW"/>
</dbReference>
<sequence length="255" mass="26970">MRLDGKVVVITGVSSGMGRATAELFAAEGAKVIGMARRKEMLDTLKKDIEAKGGVFVPYQGDVSIEEQAEGVIDFAVAKFGKLDVAFFNAGLADGNYPIAEVTDELWKKIMGINLDGVFWGTRRAVQIMLDQGYGNIITTASVGGLHGGVAGTAYVTAKHAVIGMTKNIAYYYGRKGIRANAICPGGVRSEIVTKGVGFEHSSQYGNEMQKLGLDTSNGMGEPEDIANLALFLAGEDSKFVNGAALVIDGGWTAY</sequence>
<dbReference type="InterPro" id="IPR002347">
    <property type="entry name" value="SDR_fam"/>
</dbReference>
<keyword evidence="3" id="KW-0520">NAD</keyword>
<dbReference type="GO" id="GO:0008206">
    <property type="term" value="P:bile acid metabolic process"/>
    <property type="evidence" value="ECO:0007669"/>
    <property type="project" value="UniProtKB-ARBA"/>
</dbReference>
<keyword evidence="7" id="KW-1185">Reference proteome</keyword>
<evidence type="ECO:0000256" key="4">
    <source>
        <dbReference type="ARBA" id="ARBA00023098"/>
    </source>
</evidence>
<dbReference type="AlphaFoldDB" id="A0A410PTJ8"/>
<keyword evidence="2" id="KW-0560">Oxidoreductase</keyword>
<dbReference type="RefSeq" id="WP_128744874.1">
    <property type="nucleotide sequence ID" value="NZ_CP035281.1"/>
</dbReference>
<comment type="similarity">
    <text evidence="1">Belongs to the short-chain dehydrogenases/reductases (SDR) family.</text>
</comment>
<dbReference type="PRINTS" id="PR00080">
    <property type="entry name" value="SDRFAMILY"/>
</dbReference>
<name>A0A410PTJ8_9FIRM</name>
<dbReference type="SUPFAM" id="SSF51735">
    <property type="entry name" value="NAD(P)-binding Rossmann-fold domains"/>
    <property type="match status" value="1"/>
</dbReference>
<protein>
    <submittedName>
        <fullName evidence="6">SDR family oxidoreductase</fullName>
    </submittedName>
</protein>
<keyword evidence="5" id="KW-0753">Steroid metabolism</keyword>
<dbReference type="PRINTS" id="PR00081">
    <property type="entry name" value="GDHRDH"/>
</dbReference>
<dbReference type="FunFam" id="3.40.50.720:FF:000084">
    <property type="entry name" value="Short-chain dehydrogenase reductase"/>
    <property type="match status" value="1"/>
</dbReference>
<proteinExistence type="inferred from homology"/>
<evidence type="ECO:0000256" key="5">
    <source>
        <dbReference type="ARBA" id="ARBA00023221"/>
    </source>
</evidence>
<dbReference type="EMBL" id="CP035281">
    <property type="protein sequence ID" value="QAT42220.1"/>
    <property type="molecule type" value="Genomic_DNA"/>
</dbReference>
<reference evidence="6 7" key="1">
    <citation type="submission" date="2019-01" db="EMBL/GenBank/DDBJ databases">
        <title>Draft genomes of a novel of Aminipila strains.</title>
        <authorList>
            <person name="Ma S."/>
        </authorList>
    </citation>
    <scope>NUCLEOTIDE SEQUENCE [LARGE SCALE GENOMIC DNA]</scope>
    <source>
        <strain evidence="7">JN-39</strain>
    </source>
</reference>
<organism evidence="6 7">
    <name type="scientific">Aminipila luticellarii</name>
    <dbReference type="NCBI Taxonomy" id="2507160"/>
    <lineage>
        <taxon>Bacteria</taxon>
        <taxon>Bacillati</taxon>
        <taxon>Bacillota</taxon>
        <taxon>Clostridia</taxon>
        <taxon>Peptostreptococcales</taxon>
        <taxon>Anaerovoracaceae</taxon>
        <taxon>Aminipila</taxon>
    </lineage>
</organism>
<keyword evidence="4" id="KW-0443">Lipid metabolism</keyword>
<accession>A0A410PTJ8</accession>
<dbReference type="CDD" id="cd05233">
    <property type="entry name" value="SDR_c"/>
    <property type="match status" value="1"/>
</dbReference>
<dbReference type="PROSITE" id="PS00061">
    <property type="entry name" value="ADH_SHORT"/>
    <property type="match status" value="1"/>
</dbReference>
<dbReference type="KEGG" id="amij:EQM06_02670"/>
<gene>
    <name evidence="6" type="ORF">EQM06_02670</name>
</gene>
<dbReference type="InterPro" id="IPR036291">
    <property type="entry name" value="NAD(P)-bd_dom_sf"/>
</dbReference>
<dbReference type="OrthoDB" id="9803333at2"/>